<comment type="similarity">
    <text evidence="1">Belongs to the CoA-transferase III family.</text>
</comment>
<comment type="caution">
    <text evidence="2">The sequence shown here is derived from an EMBL/GenBank/DDBJ whole genome shotgun (WGS) entry which is preliminary data.</text>
</comment>
<dbReference type="Gene3D" id="3.40.50.10540">
    <property type="entry name" value="Crotonobetainyl-coa:carnitine coa-transferase, domain 1"/>
    <property type="match status" value="1"/>
</dbReference>
<protein>
    <recommendedName>
        <fullName evidence="4">CoA-transferase family III</fullName>
    </recommendedName>
</protein>
<evidence type="ECO:0000313" key="2">
    <source>
        <dbReference type="EMBL" id="CAI4217923.1"/>
    </source>
</evidence>
<dbReference type="OrthoDB" id="2308815at2759"/>
<evidence type="ECO:0008006" key="4">
    <source>
        <dbReference type="Google" id="ProtNLM"/>
    </source>
</evidence>
<proteinExistence type="inferred from homology"/>
<evidence type="ECO:0000256" key="1">
    <source>
        <dbReference type="ARBA" id="ARBA00008383"/>
    </source>
</evidence>
<dbReference type="PANTHER" id="PTHR48229">
    <property type="entry name" value="CAIB/BAIF FAMILY ENZYME (AFU_ORTHOLOGUE AFUA_1G05360)-RELATED"/>
    <property type="match status" value="1"/>
</dbReference>
<organism evidence="2 3">
    <name type="scientific">Parascedosporium putredinis</name>
    <dbReference type="NCBI Taxonomy" id="1442378"/>
    <lineage>
        <taxon>Eukaryota</taxon>
        <taxon>Fungi</taxon>
        <taxon>Dikarya</taxon>
        <taxon>Ascomycota</taxon>
        <taxon>Pezizomycotina</taxon>
        <taxon>Sordariomycetes</taxon>
        <taxon>Hypocreomycetidae</taxon>
        <taxon>Microascales</taxon>
        <taxon>Microascaceae</taxon>
        <taxon>Parascedosporium</taxon>
    </lineage>
</organism>
<evidence type="ECO:0000313" key="3">
    <source>
        <dbReference type="Proteomes" id="UP000838763"/>
    </source>
</evidence>
<dbReference type="PANTHER" id="PTHR48229:SF1">
    <property type="entry name" value="ALPHA METHYLACYL-COA RACEMASE-RELATED"/>
    <property type="match status" value="1"/>
</dbReference>
<name>A0A9P1H8D8_9PEZI</name>
<accession>A0A9P1H8D8</accession>
<dbReference type="EMBL" id="CALLCH030000017">
    <property type="protein sequence ID" value="CAI4217923.1"/>
    <property type="molecule type" value="Genomic_DNA"/>
</dbReference>
<keyword evidence="3" id="KW-1185">Reference proteome</keyword>
<dbReference type="InterPro" id="IPR023606">
    <property type="entry name" value="CoA-Trfase_III_dom_1_sf"/>
</dbReference>
<reference evidence="2" key="1">
    <citation type="submission" date="2022-11" db="EMBL/GenBank/DDBJ databases">
        <authorList>
            <person name="Scott C."/>
            <person name="Bruce N."/>
        </authorList>
    </citation>
    <scope>NUCLEOTIDE SEQUENCE</scope>
</reference>
<dbReference type="Pfam" id="PF02515">
    <property type="entry name" value="CoA_transf_3"/>
    <property type="match status" value="1"/>
</dbReference>
<dbReference type="InterPro" id="IPR003673">
    <property type="entry name" value="CoA-Trfase_fam_III"/>
</dbReference>
<gene>
    <name evidence="2" type="ORF">PPNO1_LOCUS7518</name>
</gene>
<sequence>MVSLCSCVATEPAYSLRTGAYAALAALVAACQTELPRDAFRQVRKASFVSPSSKGDRPVFPCPLKEHEVVAALKALEGCVASTIADLRFGSSSRAITVDMRKVAGFLMSSYITTVDGFTKADPKVSEKLIDTDYNQAQSILYRRLSANLYRTKNPQEFYHIHGSLEASRTLNMIGLPAFNPRLTDYRSCIDTIERAVQKFTVVELEEMNQRERQAGVLALQLDRFLQTPHGQAMAGLPPFTVRALETSTPPIPFTRTAPDPSSPRQCLRGIRVLELCRVIAGPTIGRSLAAHGADVLKVTSPSLPDVPFFQVDVNAGKHTTALDLRNPHDRSIFESLLASADVLIDGYRPGSLEKLGYGAANLAALARHRGKGFVYVAEDCFGGTGVAGPEAEWAHRPGWQQIADCVTGVAWEQGPKQHNSAFFDLRHSDSVDEVGKRALQSIKSLHPELFDPDLTQSAWSEGYAAEVRWPREALEIEGVAVGYLRATRPNGFDAPTWDGWEEDRDILAAG</sequence>
<dbReference type="InterPro" id="IPR052985">
    <property type="entry name" value="CoA-trans_III_biosynth/detox"/>
</dbReference>
<dbReference type="AlphaFoldDB" id="A0A9P1H8D8"/>
<dbReference type="GO" id="GO:0003824">
    <property type="term" value="F:catalytic activity"/>
    <property type="evidence" value="ECO:0007669"/>
    <property type="project" value="InterPro"/>
</dbReference>
<dbReference type="SUPFAM" id="SSF89796">
    <property type="entry name" value="CoA-transferase family III (CaiB/BaiF)"/>
    <property type="match status" value="2"/>
</dbReference>
<dbReference type="Proteomes" id="UP000838763">
    <property type="component" value="Unassembled WGS sequence"/>
</dbReference>